<comment type="subcellular location">
    <subcellularLocation>
        <location evidence="2">Cytoplasm</location>
    </subcellularLocation>
    <subcellularLocation>
        <location evidence="1">Nucleus</location>
    </subcellularLocation>
</comment>
<keyword evidence="4" id="KW-0963">Cytoplasm</keyword>
<evidence type="ECO:0000313" key="10">
    <source>
        <dbReference type="Proteomes" id="UP001519460"/>
    </source>
</evidence>
<dbReference type="InterPro" id="IPR016024">
    <property type="entry name" value="ARM-type_fold"/>
</dbReference>
<dbReference type="SUPFAM" id="SSF48371">
    <property type="entry name" value="ARM repeat"/>
    <property type="match status" value="1"/>
</dbReference>
<keyword evidence="7" id="KW-0539">Nucleus</keyword>
<evidence type="ECO:0000313" key="9">
    <source>
        <dbReference type="EMBL" id="KAK7467770.1"/>
    </source>
</evidence>
<dbReference type="AlphaFoldDB" id="A0ABD0J9V8"/>
<dbReference type="PANTHER" id="PTHR10527">
    <property type="entry name" value="IMPORTIN BETA"/>
    <property type="match status" value="1"/>
</dbReference>
<dbReference type="Pfam" id="PF25780">
    <property type="entry name" value="TPR_IPO5"/>
    <property type="match status" value="1"/>
</dbReference>
<dbReference type="Pfam" id="PF18808">
    <property type="entry name" value="Importin_rep_4"/>
    <property type="match status" value="1"/>
</dbReference>
<proteinExistence type="predicted"/>
<dbReference type="InterPro" id="IPR011989">
    <property type="entry name" value="ARM-like"/>
</dbReference>
<name>A0ABD0J9V8_9CAEN</name>
<protein>
    <recommendedName>
        <fullName evidence="8">IPO4/5-like TPR repeats domain-containing protein</fullName>
    </recommendedName>
</protein>
<dbReference type="InterPro" id="IPR040122">
    <property type="entry name" value="Importin_beta"/>
</dbReference>
<evidence type="ECO:0000256" key="6">
    <source>
        <dbReference type="ARBA" id="ARBA00022927"/>
    </source>
</evidence>
<comment type="caution">
    <text evidence="9">The sequence shown here is derived from an EMBL/GenBank/DDBJ whole genome shotgun (WGS) entry which is preliminary data.</text>
</comment>
<evidence type="ECO:0000256" key="1">
    <source>
        <dbReference type="ARBA" id="ARBA00004123"/>
    </source>
</evidence>
<evidence type="ECO:0000256" key="4">
    <source>
        <dbReference type="ARBA" id="ARBA00022490"/>
    </source>
</evidence>
<keyword evidence="5" id="KW-0677">Repeat</keyword>
<evidence type="ECO:0000256" key="2">
    <source>
        <dbReference type="ARBA" id="ARBA00004496"/>
    </source>
</evidence>
<dbReference type="InterPro" id="IPR041653">
    <property type="entry name" value="Importin_rep_4"/>
</dbReference>
<dbReference type="GO" id="GO:0005737">
    <property type="term" value="C:cytoplasm"/>
    <property type="evidence" value="ECO:0007669"/>
    <property type="project" value="UniProtKB-SubCell"/>
</dbReference>
<organism evidence="9 10">
    <name type="scientific">Batillaria attramentaria</name>
    <dbReference type="NCBI Taxonomy" id="370345"/>
    <lineage>
        <taxon>Eukaryota</taxon>
        <taxon>Metazoa</taxon>
        <taxon>Spiralia</taxon>
        <taxon>Lophotrochozoa</taxon>
        <taxon>Mollusca</taxon>
        <taxon>Gastropoda</taxon>
        <taxon>Caenogastropoda</taxon>
        <taxon>Sorbeoconcha</taxon>
        <taxon>Cerithioidea</taxon>
        <taxon>Batillariidae</taxon>
        <taxon>Batillaria</taxon>
    </lineage>
</organism>
<dbReference type="EMBL" id="JACVVK020000540">
    <property type="protein sequence ID" value="KAK7467770.1"/>
    <property type="molecule type" value="Genomic_DNA"/>
</dbReference>
<dbReference type="Gene3D" id="1.25.10.10">
    <property type="entry name" value="Leucine-rich Repeat Variant"/>
    <property type="match status" value="1"/>
</dbReference>
<dbReference type="Proteomes" id="UP001519460">
    <property type="component" value="Unassembled WGS sequence"/>
</dbReference>
<sequence>MAADNLAQFQVLLQGLLSADNNVRTQSEAAFDGLPAPDRVGLLIQSLRKNDVPVENRTMACILLRRMFASSFEETWPQLPPEMQAGVKQELMNAVKDETMPTIRKKTCDAIAELARNMLDDDGNMGWQEVLKFMFELANSQNAELMEGALHIFTVFPGIFGNLQNHYLEVIKQMLGQSLQFRAAPQVVYEAVKATSAFLIANEKENHMHTHLKDLLPHLIQGVADSVEAQKDDSVLKCLIDLAENTPKYLRPQMEAIFPFCLKLVSDTNLPDSWRQLGLEVVVTMSETAPAMVRKFNKYIPLLVPQVLAMMVDLEEEEDWSFQDEVEDEDTESNAIAAESALDRLACALGGKTMLPHIVASISQMLQQEDWRYRHAALMAVSACGEGCHSHMELMLQNIVDAILPFLSDSVSYALSLFFLNSWDVLKIKVGGVSLSVM</sequence>
<reference evidence="9 10" key="1">
    <citation type="journal article" date="2023" name="Sci. Data">
        <title>Genome assembly of the Korean intertidal mud-creeper Batillaria attramentaria.</title>
        <authorList>
            <person name="Patra A.K."/>
            <person name="Ho P.T."/>
            <person name="Jun S."/>
            <person name="Lee S.J."/>
            <person name="Kim Y."/>
            <person name="Won Y.J."/>
        </authorList>
    </citation>
    <scope>NUCLEOTIDE SEQUENCE [LARGE SCALE GENOMIC DNA]</scope>
    <source>
        <strain evidence="9">Wonlab-2016</strain>
    </source>
</reference>
<accession>A0ABD0J9V8</accession>
<keyword evidence="3" id="KW-0813">Transport</keyword>
<evidence type="ECO:0000259" key="8">
    <source>
        <dbReference type="Pfam" id="PF25780"/>
    </source>
</evidence>
<dbReference type="InterPro" id="IPR057672">
    <property type="entry name" value="TPR_IPO4/5"/>
</dbReference>
<gene>
    <name evidence="9" type="ORF">BaRGS_00037007</name>
</gene>
<keyword evidence="6" id="KW-0653">Protein transport</keyword>
<evidence type="ECO:0000256" key="5">
    <source>
        <dbReference type="ARBA" id="ARBA00022737"/>
    </source>
</evidence>
<dbReference type="GO" id="GO:0015031">
    <property type="term" value="P:protein transport"/>
    <property type="evidence" value="ECO:0007669"/>
    <property type="project" value="UniProtKB-KW"/>
</dbReference>
<keyword evidence="10" id="KW-1185">Reference proteome</keyword>
<feature type="domain" description="IPO4/5-like TPR repeats" evidence="8">
    <location>
        <begin position="101"/>
        <end position="259"/>
    </location>
</feature>
<evidence type="ECO:0000256" key="3">
    <source>
        <dbReference type="ARBA" id="ARBA00022448"/>
    </source>
</evidence>
<evidence type="ECO:0000256" key="7">
    <source>
        <dbReference type="ARBA" id="ARBA00023242"/>
    </source>
</evidence>
<dbReference type="GO" id="GO:0005634">
    <property type="term" value="C:nucleus"/>
    <property type="evidence" value="ECO:0007669"/>
    <property type="project" value="UniProtKB-SubCell"/>
</dbReference>